<dbReference type="PANTHER" id="PTHR43393:SF3">
    <property type="entry name" value="LYSINE DECARBOXYLASE-LIKE PROTEIN"/>
    <property type="match status" value="1"/>
</dbReference>
<dbReference type="RefSeq" id="WP_309309441.1">
    <property type="nucleotide sequence ID" value="NZ_CP133594.1"/>
</dbReference>
<dbReference type="InterPro" id="IPR041164">
    <property type="entry name" value="LDcluster4"/>
</dbReference>
<dbReference type="EMBL" id="CP133594">
    <property type="protein sequence ID" value="WMW23325.1"/>
    <property type="molecule type" value="Genomic_DNA"/>
</dbReference>
<accession>A0AA51UHK2</accession>
<dbReference type="Pfam" id="PF18306">
    <property type="entry name" value="LDcluster4"/>
    <property type="match status" value="1"/>
</dbReference>
<reference evidence="1" key="1">
    <citation type="submission" date="2023-08" db="EMBL/GenBank/DDBJ databases">
        <title>Methanolobus mangrovi sp. nov. and Methanolobus sediminis sp. nov, two novel methylotrophic methanogens isolated from mangrove sediments in China.</title>
        <authorList>
            <person name="Zhou J."/>
        </authorList>
    </citation>
    <scope>NUCLEOTIDE SEQUENCE</scope>
    <source>
        <strain evidence="1">FTZ2</strain>
    </source>
</reference>
<dbReference type="GeneID" id="84229627"/>
<dbReference type="NCBIfam" id="TIGR00725">
    <property type="entry name" value="TIGR00725 family protein"/>
    <property type="match status" value="1"/>
</dbReference>
<dbReference type="PANTHER" id="PTHR43393">
    <property type="entry name" value="CYTOKININ RIBOSIDE 5'-MONOPHOSPHATE PHOSPHORIBOHYDROLASE"/>
    <property type="match status" value="1"/>
</dbReference>
<dbReference type="GO" id="GO:0005829">
    <property type="term" value="C:cytosol"/>
    <property type="evidence" value="ECO:0007669"/>
    <property type="project" value="TreeGrafter"/>
</dbReference>
<proteinExistence type="predicted"/>
<organism evidence="1 2">
    <name type="scientific">Methanolobus mangrovi</name>
    <dbReference type="NCBI Taxonomy" id="3072977"/>
    <lineage>
        <taxon>Archaea</taxon>
        <taxon>Methanobacteriati</taxon>
        <taxon>Methanobacteriota</taxon>
        <taxon>Stenosarchaea group</taxon>
        <taxon>Methanomicrobia</taxon>
        <taxon>Methanosarcinales</taxon>
        <taxon>Methanosarcinaceae</taxon>
        <taxon>Methanolobus</taxon>
    </lineage>
</organism>
<dbReference type="KEGG" id="mmav:RE476_05760"/>
<evidence type="ECO:0000313" key="1">
    <source>
        <dbReference type="EMBL" id="WMW23325.1"/>
    </source>
</evidence>
<dbReference type="Proteomes" id="UP001183006">
    <property type="component" value="Chromosome"/>
</dbReference>
<dbReference type="SUPFAM" id="SSF102405">
    <property type="entry name" value="MCP/YpsA-like"/>
    <property type="match status" value="1"/>
</dbReference>
<dbReference type="Gene3D" id="3.40.50.450">
    <property type="match status" value="1"/>
</dbReference>
<keyword evidence="2" id="KW-1185">Reference proteome</keyword>
<protein>
    <submittedName>
        <fullName evidence="1">TIGR00725 family protein</fullName>
    </submittedName>
</protein>
<dbReference type="InterPro" id="IPR052341">
    <property type="entry name" value="LOG_family_nucleotidases"/>
</dbReference>
<sequence length="151" mass="15578">MIQIGVIGAGSCDTELRRTAEEVGAEIAKNNAIMLCGGLGGVMEAAAFGAKKQGGTTIGILPGNSRQSANPCIDIAIVTDMGHARNVIIAQSSDALIAVGGEYGTLSEIAHSLKMGKTVVILDSKWEIEGTIKAKNSKDAVRIAIDSIKVK</sequence>
<dbReference type="InterPro" id="IPR005268">
    <property type="entry name" value="CHP00725"/>
</dbReference>
<evidence type="ECO:0000313" key="2">
    <source>
        <dbReference type="Proteomes" id="UP001183006"/>
    </source>
</evidence>
<name>A0AA51UHK2_9EURY</name>
<gene>
    <name evidence="1" type="ORF">RE476_05760</name>
</gene>
<dbReference type="AlphaFoldDB" id="A0AA51UHK2"/>